<dbReference type="PROSITE" id="PS00892">
    <property type="entry name" value="HIT_1"/>
    <property type="match status" value="1"/>
</dbReference>
<dbReference type="AlphaFoldDB" id="A0A7M1LHB2"/>
<dbReference type="EMBL" id="CP063078">
    <property type="protein sequence ID" value="QOQ87434.1"/>
    <property type="molecule type" value="Genomic_DNA"/>
</dbReference>
<feature type="domain" description="HIT" evidence="4">
    <location>
        <begin position="4"/>
        <end position="114"/>
    </location>
</feature>
<dbReference type="PRINTS" id="PR00332">
    <property type="entry name" value="HISTRIAD"/>
</dbReference>
<evidence type="ECO:0000256" key="1">
    <source>
        <dbReference type="PIRSR" id="PIRSR601310-1"/>
    </source>
</evidence>
<proteinExistence type="predicted"/>
<dbReference type="PROSITE" id="PS51084">
    <property type="entry name" value="HIT_2"/>
    <property type="match status" value="1"/>
</dbReference>
<name>A0A7M1LHB2_9BACT</name>
<dbReference type="PANTHER" id="PTHR23089">
    <property type="entry name" value="HISTIDINE TRIAD HIT PROTEIN"/>
    <property type="match status" value="1"/>
</dbReference>
<dbReference type="Gene3D" id="3.30.428.10">
    <property type="entry name" value="HIT-like"/>
    <property type="match status" value="1"/>
</dbReference>
<evidence type="ECO:0000313" key="5">
    <source>
        <dbReference type="EMBL" id="QOQ87434.1"/>
    </source>
</evidence>
<dbReference type="InterPro" id="IPR011146">
    <property type="entry name" value="HIT-like"/>
</dbReference>
<organism evidence="5 6">
    <name type="scientific">Campylobacter corcagiensis</name>
    <dbReference type="NCBI Taxonomy" id="1448857"/>
    <lineage>
        <taxon>Bacteria</taxon>
        <taxon>Pseudomonadati</taxon>
        <taxon>Campylobacterota</taxon>
        <taxon>Epsilonproteobacteria</taxon>
        <taxon>Campylobacterales</taxon>
        <taxon>Campylobacteraceae</taxon>
        <taxon>Campylobacter</taxon>
    </lineage>
</organism>
<dbReference type="Proteomes" id="UP000594749">
    <property type="component" value="Chromosome"/>
</dbReference>
<sequence length="119" mass="13354">MKNVFQKIIDGELPSNKVLENDNFLAFHDINPKAPIHILIVPKKFYENFQSVDPNLMSEMTKFIQEVAVKMGVDKSGYRLVTNCGEGGGQEVMHLHIHLLAGAKLPWGHGEGHNAKDEF</sequence>
<dbReference type="RefSeq" id="WP_025802995.1">
    <property type="nucleotide sequence ID" value="NZ_CP053842.1"/>
</dbReference>
<dbReference type="GO" id="GO:0003824">
    <property type="term" value="F:catalytic activity"/>
    <property type="evidence" value="ECO:0007669"/>
    <property type="project" value="InterPro"/>
</dbReference>
<feature type="active site" description="Tele-AMP-histidine intermediate" evidence="1">
    <location>
        <position position="96"/>
    </location>
</feature>
<evidence type="ECO:0000313" key="6">
    <source>
        <dbReference type="Proteomes" id="UP000594749"/>
    </source>
</evidence>
<dbReference type="CDD" id="cd01276">
    <property type="entry name" value="PKCI_related"/>
    <property type="match status" value="1"/>
</dbReference>
<dbReference type="Pfam" id="PF01230">
    <property type="entry name" value="HIT"/>
    <property type="match status" value="1"/>
</dbReference>
<reference evidence="5 6" key="1">
    <citation type="submission" date="2020-10" db="EMBL/GenBank/DDBJ databases">
        <title>Campylobacter and Helicobacter PacBio genomes.</title>
        <authorList>
            <person name="Lane C."/>
        </authorList>
    </citation>
    <scope>NUCLEOTIDE SEQUENCE [LARGE SCALE GENOMIC DNA]</scope>
    <source>
        <strain evidence="5 6">2016D-0077</strain>
    </source>
</reference>
<dbReference type="InterPro" id="IPR001310">
    <property type="entry name" value="Histidine_triad_HIT"/>
</dbReference>
<evidence type="ECO:0000259" key="4">
    <source>
        <dbReference type="PROSITE" id="PS51084"/>
    </source>
</evidence>
<accession>A0A7M1LHB2</accession>
<protein>
    <submittedName>
        <fullName evidence="5">Histidine triad nucleotide-binding protein</fullName>
    </submittedName>
</protein>
<dbReference type="InterPro" id="IPR036265">
    <property type="entry name" value="HIT-like_sf"/>
</dbReference>
<evidence type="ECO:0000256" key="2">
    <source>
        <dbReference type="PIRSR" id="PIRSR601310-3"/>
    </source>
</evidence>
<dbReference type="InterPro" id="IPR019808">
    <property type="entry name" value="Histidine_triad_CS"/>
</dbReference>
<evidence type="ECO:0000256" key="3">
    <source>
        <dbReference type="PROSITE-ProRule" id="PRU00464"/>
    </source>
</evidence>
<keyword evidence="6" id="KW-1185">Reference proteome</keyword>
<gene>
    <name evidence="5" type="ORF">IMC76_01020</name>
</gene>
<dbReference type="OrthoDB" id="9784774at2"/>
<feature type="short sequence motif" description="Histidine triad motif" evidence="2 3">
    <location>
        <begin position="94"/>
        <end position="98"/>
    </location>
</feature>
<dbReference type="SUPFAM" id="SSF54197">
    <property type="entry name" value="HIT-like"/>
    <property type="match status" value="1"/>
</dbReference>